<keyword evidence="1" id="KW-0695">RNA-directed DNA polymerase</keyword>
<dbReference type="EMBL" id="BMAU01021346">
    <property type="protein sequence ID" value="GFY17766.1"/>
    <property type="molecule type" value="Genomic_DNA"/>
</dbReference>
<gene>
    <name evidence="1" type="primary">RTase_45</name>
    <name evidence="1" type="ORF">TNCV_1075011</name>
</gene>
<sequence>MPRKSHFAIQKALQGMGEPKSVKKLRSGDLLIKTKFAAQSKCYLSAKTFLDFPLQVVPHRSLNFSRGVISEPDLLSTSESEILEGFSDQSVIQPELTHINQRGGYLNFKKFTHTFQIICAVLNARSSDIRKLLAAYNWFALDGRLMGILPLTVL</sequence>
<protein>
    <submittedName>
        <fullName evidence="1">Putative RNA-directed DNA polymerase from transposon BS</fullName>
    </submittedName>
</protein>
<evidence type="ECO:0000313" key="2">
    <source>
        <dbReference type="Proteomes" id="UP000887159"/>
    </source>
</evidence>
<keyword evidence="1" id="KW-0548">Nucleotidyltransferase</keyword>
<keyword evidence="2" id="KW-1185">Reference proteome</keyword>
<accession>A0A8X6T0N9</accession>
<dbReference type="Proteomes" id="UP000887159">
    <property type="component" value="Unassembled WGS sequence"/>
</dbReference>
<proteinExistence type="predicted"/>
<dbReference type="GO" id="GO:0003964">
    <property type="term" value="F:RNA-directed DNA polymerase activity"/>
    <property type="evidence" value="ECO:0007669"/>
    <property type="project" value="UniProtKB-KW"/>
</dbReference>
<dbReference type="AlphaFoldDB" id="A0A8X6T0N9"/>
<reference evidence="1" key="1">
    <citation type="submission" date="2020-08" db="EMBL/GenBank/DDBJ databases">
        <title>Multicomponent nature underlies the extraordinary mechanical properties of spider dragline silk.</title>
        <authorList>
            <person name="Kono N."/>
            <person name="Nakamura H."/>
            <person name="Mori M."/>
            <person name="Yoshida Y."/>
            <person name="Ohtoshi R."/>
            <person name="Malay A.D."/>
            <person name="Moran D.A.P."/>
            <person name="Tomita M."/>
            <person name="Numata K."/>
            <person name="Arakawa K."/>
        </authorList>
    </citation>
    <scope>NUCLEOTIDE SEQUENCE</scope>
</reference>
<keyword evidence="1" id="KW-0808">Transferase</keyword>
<name>A0A8X6T0N9_TRICX</name>
<comment type="caution">
    <text evidence="1">The sequence shown here is derived from an EMBL/GenBank/DDBJ whole genome shotgun (WGS) entry which is preliminary data.</text>
</comment>
<evidence type="ECO:0000313" key="1">
    <source>
        <dbReference type="EMBL" id="GFY17766.1"/>
    </source>
</evidence>
<organism evidence="1 2">
    <name type="scientific">Trichonephila clavipes</name>
    <name type="common">Golden silk orbweaver</name>
    <name type="synonym">Nephila clavipes</name>
    <dbReference type="NCBI Taxonomy" id="2585209"/>
    <lineage>
        <taxon>Eukaryota</taxon>
        <taxon>Metazoa</taxon>
        <taxon>Ecdysozoa</taxon>
        <taxon>Arthropoda</taxon>
        <taxon>Chelicerata</taxon>
        <taxon>Arachnida</taxon>
        <taxon>Araneae</taxon>
        <taxon>Araneomorphae</taxon>
        <taxon>Entelegynae</taxon>
        <taxon>Araneoidea</taxon>
        <taxon>Nephilidae</taxon>
        <taxon>Trichonephila</taxon>
    </lineage>
</organism>